<evidence type="ECO:0000313" key="2">
    <source>
        <dbReference type="Proteomes" id="UP000286075"/>
    </source>
</evidence>
<gene>
    <name evidence="1" type="ORF">DXA68_12450</name>
</gene>
<sequence>MRNKKEIVSLNTVKFEAVDGMSLDERLEQLTSKELKAVKAGDGCQWMDYYGCDTMCNGVNAYYCPDKKPDDWCSTHGDCGGYCSFECGGTYEGGLGCIYYDICFIMT</sequence>
<protein>
    <submittedName>
        <fullName evidence="1">Uncharacterized protein</fullName>
    </submittedName>
</protein>
<dbReference type="EMBL" id="QSCF01000018">
    <property type="protein sequence ID" value="RGX78195.1"/>
    <property type="molecule type" value="Genomic_DNA"/>
</dbReference>
<reference evidence="1 2" key="1">
    <citation type="submission" date="2018-08" db="EMBL/GenBank/DDBJ databases">
        <title>A genome reference for cultivated species of the human gut microbiota.</title>
        <authorList>
            <person name="Zou Y."/>
            <person name="Xue W."/>
            <person name="Luo G."/>
        </authorList>
    </citation>
    <scope>NUCLEOTIDE SEQUENCE [LARGE SCALE GENOMIC DNA]</scope>
    <source>
        <strain evidence="1 2">OF03-9BH</strain>
    </source>
</reference>
<name>A0A413H484_9BACE</name>
<accession>A0A413H484</accession>
<organism evidence="1 2">
    <name type="scientific">Bacteroides stercorirosoris</name>
    <dbReference type="NCBI Taxonomy" id="871324"/>
    <lineage>
        <taxon>Bacteria</taxon>
        <taxon>Pseudomonadati</taxon>
        <taxon>Bacteroidota</taxon>
        <taxon>Bacteroidia</taxon>
        <taxon>Bacteroidales</taxon>
        <taxon>Bacteroidaceae</taxon>
        <taxon>Bacteroides</taxon>
    </lineage>
</organism>
<dbReference type="RefSeq" id="WP_117987641.1">
    <property type="nucleotide sequence ID" value="NZ_CABMFG010000018.1"/>
</dbReference>
<dbReference type="Proteomes" id="UP000286075">
    <property type="component" value="Unassembled WGS sequence"/>
</dbReference>
<evidence type="ECO:0000313" key="1">
    <source>
        <dbReference type="EMBL" id="RGX78195.1"/>
    </source>
</evidence>
<comment type="caution">
    <text evidence="1">The sequence shown here is derived from an EMBL/GenBank/DDBJ whole genome shotgun (WGS) entry which is preliminary data.</text>
</comment>
<proteinExistence type="predicted"/>
<dbReference type="AlphaFoldDB" id="A0A413H484"/>